<dbReference type="Proteomes" id="UP000469890">
    <property type="component" value="Unassembled WGS sequence"/>
</dbReference>
<dbReference type="SUPFAM" id="SSF46689">
    <property type="entry name" value="Homeodomain-like"/>
    <property type="match status" value="3"/>
</dbReference>
<dbReference type="PANTHER" id="PTHR46621">
    <property type="entry name" value="SNRNA-ACTIVATING PROTEIN COMPLEX SUBUNIT 4"/>
    <property type="match status" value="1"/>
</dbReference>
<feature type="compositionally biased region" description="Basic residues" evidence="5">
    <location>
        <begin position="526"/>
        <end position="545"/>
    </location>
</feature>
<feature type="domain" description="Myb-like" evidence="6">
    <location>
        <begin position="457"/>
        <end position="507"/>
    </location>
</feature>
<feature type="region of interest" description="Disordered" evidence="5">
    <location>
        <begin position="506"/>
        <end position="594"/>
    </location>
</feature>
<dbReference type="InterPro" id="IPR009057">
    <property type="entry name" value="Homeodomain-like_sf"/>
</dbReference>
<dbReference type="GO" id="GO:0042795">
    <property type="term" value="P:snRNA transcription by RNA polymerase II"/>
    <property type="evidence" value="ECO:0007669"/>
    <property type="project" value="TreeGrafter"/>
</dbReference>
<feature type="domain" description="Myb-like" evidence="6">
    <location>
        <begin position="405"/>
        <end position="456"/>
    </location>
</feature>
<dbReference type="GO" id="GO:0042796">
    <property type="term" value="P:snRNA transcription by RNA polymerase III"/>
    <property type="evidence" value="ECO:0007669"/>
    <property type="project" value="TreeGrafter"/>
</dbReference>
<evidence type="ECO:0000313" key="9">
    <source>
        <dbReference type="Proteomes" id="UP000469890"/>
    </source>
</evidence>
<feature type="region of interest" description="Disordered" evidence="5">
    <location>
        <begin position="184"/>
        <end position="219"/>
    </location>
</feature>
<dbReference type="InterPro" id="IPR051575">
    <property type="entry name" value="Myb-like_DNA-bd"/>
</dbReference>
<evidence type="ECO:0000313" key="8">
    <source>
        <dbReference type="EMBL" id="KAF1805750.1"/>
    </source>
</evidence>
<dbReference type="CDD" id="cd00167">
    <property type="entry name" value="SANT"/>
    <property type="match status" value="3"/>
</dbReference>
<keyword evidence="1" id="KW-0805">Transcription regulation</keyword>
<feature type="compositionally biased region" description="Acidic residues" evidence="5">
    <location>
        <begin position="581"/>
        <end position="594"/>
    </location>
</feature>
<dbReference type="SMART" id="SM00717">
    <property type="entry name" value="SANT"/>
    <property type="match status" value="5"/>
</dbReference>
<proteinExistence type="predicted"/>
<dbReference type="GO" id="GO:0000978">
    <property type="term" value="F:RNA polymerase II cis-regulatory region sequence-specific DNA binding"/>
    <property type="evidence" value="ECO:0007669"/>
    <property type="project" value="TreeGrafter"/>
</dbReference>
<sequence length="594" mass="68646">MTDPRQYAPDDAANDDGTGLGSPLIPLDLGVDYSLTYPSFSESNSAFTADTTSSNPEEPEDMQEVLDALLDLHSLQNMDPVRFEKDYVTILKAINLNDELQSKVQEQIRLVEEQLDTNSKLLKEASLYTLAENRCGGRFPIHTLYRDPINYFDNDELLKPAVQQRSDATADGAMGEDPLLQLDDDADFLNDGDEEEDEEDEHAMNSADNEHNRSHKAWSRTERERLEEGIISEAKRIISFDFVKRKEEWRIWEVDKMEKKDLLMFPVSRFEWDRISSLHVFSRSPIECLIQWTTQEHPTINKKPWSKQESQKLAEIVEKIGLFSGQWERIANELGTNRTISQCFSHYMYEKNNTHARSLKWTKEEDKKLTDAVKLFGNCNWQQVANILGDRTGQQCLHRWQKSLNPVIKRQRWNADEDALLQRAVQLYGAGNWTKIQRLIPGRTDMQCRERWVNILQPSINRGQFTQEETDQLLELVKTHGPKWSFLQTLMPGRTDNALMRHYKNVTKGAETSKTKTKTKTAASAKSKKQKKPASKQAPQKRPRAKPVSETPTVHNKRTKTNQGDIPLRRSTRARRSIYQIEDDDHVEEDAENE</sequence>
<feature type="domain" description="HTH myb-type" evidence="7">
    <location>
        <begin position="297"/>
        <end position="355"/>
    </location>
</feature>
<accession>A0A8H4BNQ7</accession>
<evidence type="ECO:0000259" key="7">
    <source>
        <dbReference type="PROSITE" id="PS51294"/>
    </source>
</evidence>
<dbReference type="InterPro" id="IPR001005">
    <property type="entry name" value="SANT/Myb"/>
</dbReference>
<feature type="domain" description="HTH myb-type" evidence="7">
    <location>
        <begin position="405"/>
        <end position="460"/>
    </location>
</feature>
<evidence type="ECO:0000256" key="4">
    <source>
        <dbReference type="ARBA" id="ARBA00023242"/>
    </source>
</evidence>
<evidence type="ECO:0000256" key="3">
    <source>
        <dbReference type="ARBA" id="ARBA00023163"/>
    </source>
</evidence>
<comment type="caution">
    <text evidence="8">The sequence shown here is derived from an EMBL/GenBank/DDBJ whole genome shotgun (WGS) entry which is preliminary data.</text>
</comment>
<dbReference type="AlphaFoldDB" id="A0A8H4BNQ7"/>
<protein>
    <submittedName>
        <fullName evidence="8">Uncharacterized protein</fullName>
    </submittedName>
</protein>
<reference evidence="8 9" key="1">
    <citation type="submission" date="2019-09" db="EMBL/GenBank/DDBJ databases">
        <authorList>
            <consortium name="DOE Joint Genome Institute"/>
            <person name="Mondo S.J."/>
            <person name="Navarro-Mendoza M.I."/>
            <person name="Perez-Arques C."/>
            <person name="Panchal S."/>
            <person name="Nicolas F.E."/>
            <person name="Ganguly P."/>
            <person name="Pangilinan J."/>
            <person name="Grigoriev I."/>
            <person name="Heitman J."/>
            <person name="Sanya K."/>
            <person name="Garre V."/>
        </authorList>
    </citation>
    <scope>NUCLEOTIDE SEQUENCE [LARGE SCALE GENOMIC DNA]</scope>
    <source>
        <strain evidence="8 9">MU402</strain>
    </source>
</reference>
<feature type="region of interest" description="Disordered" evidence="5">
    <location>
        <begin position="1"/>
        <end position="23"/>
    </location>
</feature>
<evidence type="ECO:0000256" key="5">
    <source>
        <dbReference type="SAM" id="MobiDB-lite"/>
    </source>
</evidence>
<dbReference type="PROSITE" id="PS50090">
    <property type="entry name" value="MYB_LIKE"/>
    <property type="match status" value="4"/>
</dbReference>
<evidence type="ECO:0000259" key="6">
    <source>
        <dbReference type="PROSITE" id="PS50090"/>
    </source>
</evidence>
<feature type="domain" description="HTH myb-type" evidence="7">
    <location>
        <begin position="360"/>
        <end position="404"/>
    </location>
</feature>
<keyword evidence="3" id="KW-0804">Transcription</keyword>
<dbReference type="GO" id="GO:0019185">
    <property type="term" value="C:snRNA-activating protein complex"/>
    <property type="evidence" value="ECO:0007669"/>
    <property type="project" value="TreeGrafter"/>
</dbReference>
<dbReference type="PROSITE" id="PS51294">
    <property type="entry name" value="HTH_MYB"/>
    <property type="match status" value="4"/>
</dbReference>
<dbReference type="InterPro" id="IPR017930">
    <property type="entry name" value="Myb_dom"/>
</dbReference>
<keyword evidence="2" id="KW-0238">DNA-binding</keyword>
<dbReference type="Pfam" id="PF13921">
    <property type="entry name" value="Myb_DNA-bind_6"/>
    <property type="match status" value="1"/>
</dbReference>
<dbReference type="PANTHER" id="PTHR46621:SF1">
    <property type="entry name" value="SNRNA-ACTIVATING PROTEIN COMPLEX SUBUNIT 4"/>
    <property type="match status" value="1"/>
</dbReference>
<feature type="domain" description="Myb-like" evidence="6">
    <location>
        <begin position="353"/>
        <end position="404"/>
    </location>
</feature>
<evidence type="ECO:0000256" key="2">
    <source>
        <dbReference type="ARBA" id="ARBA00023125"/>
    </source>
</evidence>
<dbReference type="Pfam" id="PF00249">
    <property type="entry name" value="Myb_DNA-binding"/>
    <property type="match status" value="2"/>
</dbReference>
<feature type="compositionally biased region" description="Acidic residues" evidence="5">
    <location>
        <begin position="184"/>
        <end position="201"/>
    </location>
</feature>
<gene>
    <name evidence="8" type="ORF">FB192DRAFT_1364261</name>
</gene>
<evidence type="ECO:0000256" key="1">
    <source>
        <dbReference type="ARBA" id="ARBA00023015"/>
    </source>
</evidence>
<dbReference type="GO" id="GO:0001006">
    <property type="term" value="F:RNA polymerase III type 3 promoter sequence-specific DNA binding"/>
    <property type="evidence" value="ECO:0007669"/>
    <property type="project" value="TreeGrafter"/>
</dbReference>
<name>A0A8H4BNQ7_MUCCL</name>
<dbReference type="Gene3D" id="1.10.10.60">
    <property type="entry name" value="Homeodomain-like"/>
    <property type="match status" value="4"/>
</dbReference>
<feature type="domain" description="Myb-like" evidence="6">
    <location>
        <begin position="297"/>
        <end position="347"/>
    </location>
</feature>
<organism evidence="8 9">
    <name type="scientific">Mucor circinelloides f. lusitanicus</name>
    <name type="common">Mucor racemosus var. lusitanicus</name>
    <dbReference type="NCBI Taxonomy" id="29924"/>
    <lineage>
        <taxon>Eukaryota</taxon>
        <taxon>Fungi</taxon>
        <taxon>Fungi incertae sedis</taxon>
        <taxon>Mucoromycota</taxon>
        <taxon>Mucoromycotina</taxon>
        <taxon>Mucoromycetes</taxon>
        <taxon>Mucorales</taxon>
        <taxon>Mucorineae</taxon>
        <taxon>Mucoraceae</taxon>
        <taxon>Mucor</taxon>
    </lineage>
</organism>
<dbReference type="EMBL" id="JAAECE010000002">
    <property type="protein sequence ID" value="KAF1805750.1"/>
    <property type="molecule type" value="Genomic_DNA"/>
</dbReference>
<keyword evidence="4" id="KW-0539">Nucleus</keyword>
<feature type="domain" description="HTH myb-type" evidence="7">
    <location>
        <begin position="461"/>
        <end position="511"/>
    </location>
</feature>